<dbReference type="InterPro" id="IPR012337">
    <property type="entry name" value="RNaseH-like_sf"/>
</dbReference>
<dbReference type="PANTHER" id="PTHR32166">
    <property type="entry name" value="OSJNBA0013A04.12 PROTEIN"/>
    <property type="match status" value="1"/>
</dbReference>
<dbReference type="PROSITE" id="PS00028">
    <property type="entry name" value="ZINC_FINGER_C2H2_1"/>
    <property type="match status" value="1"/>
</dbReference>
<feature type="compositionally biased region" description="Polar residues" evidence="1">
    <location>
        <begin position="122"/>
        <end position="143"/>
    </location>
</feature>
<name>A0ABD0UW25_DENTH</name>
<dbReference type="EMBL" id="JANQDX010000011">
    <property type="protein sequence ID" value="KAL0916625.1"/>
    <property type="molecule type" value="Genomic_DNA"/>
</dbReference>
<organism evidence="3 4">
    <name type="scientific">Dendrobium thyrsiflorum</name>
    <name type="common">Pinecone-like raceme dendrobium</name>
    <name type="synonym">Orchid</name>
    <dbReference type="NCBI Taxonomy" id="117978"/>
    <lineage>
        <taxon>Eukaryota</taxon>
        <taxon>Viridiplantae</taxon>
        <taxon>Streptophyta</taxon>
        <taxon>Embryophyta</taxon>
        <taxon>Tracheophyta</taxon>
        <taxon>Spermatophyta</taxon>
        <taxon>Magnoliopsida</taxon>
        <taxon>Liliopsida</taxon>
        <taxon>Asparagales</taxon>
        <taxon>Orchidaceae</taxon>
        <taxon>Epidendroideae</taxon>
        <taxon>Malaxideae</taxon>
        <taxon>Dendrobiinae</taxon>
        <taxon>Dendrobium</taxon>
    </lineage>
</organism>
<evidence type="ECO:0000259" key="2">
    <source>
        <dbReference type="PROSITE" id="PS00028"/>
    </source>
</evidence>
<dbReference type="InterPro" id="IPR013087">
    <property type="entry name" value="Znf_C2H2_type"/>
</dbReference>
<feature type="domain" description="C2H2-type" evidence="2">
    <location>
        <begin position="37"/>
        <end position="59"/>
    </location>
</feature>
<proteinExistence type="predicted"/>
<gene>
    <name evidence="3" type="ORF">M5K25_014152</name>
</gene>
<evidence type="ECO:0000313" key="4">
    <source>
        <dbReference type="Proteomes" id="UP001552299"/>
    </source>
</evidence>
<feature type="region of interest" description="Disordered" evidence="1">
    <location>
        <begin position="122"/>
        <end position="160"/>
    </location>
</feature>
<evidence type="ECO:0000256" key="1">
    <source>
        <dbReference type="SAM" id="MobiDB-lite"/>
    </source>
</evidence>
<keyword evidence="4" id="KW-1185">Reference proteome</keyword>
<dbReference type="AlphaFoldDB" id="A0ABD0UW25"/>
<sequence>MEIAPTGDGWVAMNAEAGDAIEAHGMAVDKDKSRVQCNYCGKEVRGFNRLKHHLGGVGHDVTACIGAPDDVKARMKGLLLEKKKERLLKEVGEIYHPDLPLKRHISPTLSDPKRVQSKLTHLFPTSSDGEGTTEMRNGENQSVVDHAGPSQPASLDKGKNVMECPPCESGSVYGGIHIFSKMEDADVIVKEEVKDDSFSHVAKLIGCFFIEAGIDPNVIKLSSFQKMIDASISCGFGFRVPRHDELKGHLLPFELMRKHIQGSYLVRQSKLKSLSDFLTLGNILSERENLIQMFRSEAWSSSELASKPLGKRICELGHTSQAMIVPQLEAYTLLSGASLNETAVDQRSKMPPALWWASYGHQSPELQKFAIKILSQPCSSAPRFKLKKDVSEQVHDKGRSCIEQQMFCNMEFVQNNLRLRDTPLFWDPRDCIGPEDSFLMDDWISKG</sequence>
<protein>
    <recommendedName>
        <fullName evidence="2">C2H2-type domain-containing protein</fullName>
    </recommendedName>
</protein>
<dbReference type="SUPFAM" id="SSF53098">
    <property type="entry name" value="Ribonuclease H-like"/>
    <property type="match status" value="1"/>
</dbReference>
<dbReference type="PANTHER" id="PTHR32166:SF63">
    <property type="entry name" value="HAT TRANSPOSON SUPERFAMILY PROTEIN"/>
    <property type="match status" value="1"/>
</dbReference>
<reference evidence="3 4" key="1">
    <citation type="journal article" date="2024" name="Plant Biotechnol. J.">
        <title>Dendrobium thyrsiflorum genome and its molecular insights into genes involved in important horticultural traits.</title>
        <authorList>
            <person name="Chen B."/>
            <person name="Wang J.Y."/>
            <person name="Zheng P.J."/>
            <person name="Li K.L."/>
            <person name="Liang Y.M."/>
            <person name="Chen X.F."/>
            <person name="Zhang C."/>
            <person name="Zhao X."/>
            <person name="He X."/>
            <person name="Zhang G.Q."/>
            <person name="Liu Z.J."/>
            <person name="Xu Q."/>
        </authorList>
    </citation>
    <scope>NUCLEOTIDE SEQUENCE [LARGE SCALE GENOMIC DNA]</scope>
    <source>
        <strain evidence="3">GZMU011</strain>
    </source>
</reference>
<dbReference type="Pfam" id="PF05699">
    <property type="entry name" value="Dimer_Tnp_hAT"/>
    <property type="match status" value="1"/>
</dbReference>
<comment type="caution">
    <text evidence="3">The sequence shown here is derived from an EMBL/GenBank/DDBJ whole genome shotgun (WGS) entry which is preliminary data.</text>
</comment>
<accession>A0ABD0UW25</accession>
<evidence type="ECO:0000313" key="3">
    <source>
        <dbReference type="EMBL" id="KAL0916625.1"/>
    </source>
</evidence>
<dbReference type="Proteomes" id="UP001552299">
    <property type="component" value="Unassembled WGS sequence"/>
</dbReference>
<dbReference type="InterPro" id="IPR008906">
    <property type="entry name" value="HATC_C_dom"/>
</dbReference>